<name>A0ABY4BXJ1_9MICO</name>
<accession>A0ABY4BXJ1</accession>
<evidence type="ECO:0000313" key="1">
    <source>
        <dbReference type="EMBL" id="UOE43849.1"/>
    </source>
</evidence>
<gene>
    <name evidence="1" type="ORF">MTO99_17035</name>
</gene>
<proteinExistence type="predicted"/>
<dbReference type="Proteomes" id="UP000832097">
    <property type="component" value="Chromosome"/>
</dbReference>
<evidence type="ECO:0008006" key="3">
    <source>
        <dbReference type="Google" id="ProtNLM"/>
    </source>
</evidence>
<protein>
    <recommendedName>
        <fullName evidence="3">Peptidoglycan-binding protein</fullName>
    </recommendedName>
</protein>
<evidence type="ECO:0000313" key="2">
    <source>
        <dbReference type="Proteomes" id="UP000832097"/>
    </source>
</evidence>
<keyword evidence="2" id="KW-1185">Reference proteome</keyword>
<organism evidence="1 2">
    <name type="scientific">Agromyces larvae</name>
    <dbReference type="NCBI Taxonomy" id="2929802"/>
    <lineage>
        <taxon>Bacteria</taxon>
        <taxon>Bacillati</taxon>
        <taxon>Actinomycetota</taxon>
        <taxon>Actinomycetes</taxon>
        <taxon>Micrococcales</taxon>
        <taxon>Microbacteriaceae</taxon>
        <taxon>Agromyces</taxon>
    </lineage>
</organism>
<sequence length="134" mass="14356">MGAQSASAATTQVTAQSWTSYCQSAVWGDTSIESAPSTAMWCRIQGGPAAAGGYTGPVDGVMGINSWMGMQQYLKLHWQYEGPVDGEPGPYTYAAMQRMARATSGNPAVDNGDMGSQNSWNYFNYAVKIQFFGL</sequence>
<reference evidence="1 2" key="1">
    <citation type="submission" date="2022-03" db="EMBL/GenBank/DDBJ databases">
        <title>Mucilaginibacter sp. isolated from the gut of Protaetia brevitarsis seulensis larvae.</title>
        <authorList>
            <person name="Won M."/>
            <person name="Kim S.-J."/>
            <person name="Kwon S.-W."/>
        </authorList>
    </citation>
    <scope>NUCLEOTIDE SEQUENCE [LARGE SCALE GENOMIC DNA]</scope>
    <source>
        <strain evidence="1 2">CFWR-12</strain>
    </source>
</reference>
<dbReference type="RefSeq" id="WP_243555129.1">
    <property type="nucleotide sequence ID" value="NZ_CP094528.1"/>
</dbReference>
<dbReference type="EMBL" id="CP094528">
    <property type="protein sequence ID" value="UOE43849.1"/>
    <property type="molecule type" value="Genomic_DNA"/>
</dbReference>